<sequence>MTDDTFGSVCVLGAGRFGTALALRLMDRGVGTRVAARRTDAGTPGRPGPLLDRGVLRPTLEALDGADIVVLALPFAAALNLADRFPGFAEGRIVVDATNPLTEEGDGIVLPPDTCGAVEIARRIPYARLVKAFSTCTTEDLTSDGTGALNLVAGDDEQAKQTVLRLSRHLGLAALDAGVLAHCGVLEGMALLREEIRRRNPAAAAARRLTGALLPPGTGAESPC</sequence>
<name>A0ABQ3SYM9_9ACTN</name>
<dbReference type="SUPFAM" id="SSF51735">
    <property type="entry name" value="NAD(P)-binding Rossmann-fold domains"/>
    <property type="match status" value="1"/>
</dbReference>
<dbReference type="GeneID" id="95591486"/>
<evidence type="ECO:0000256" key="1">
    <source>
        <dbReference type="ARBA" id="ARBA00023002"/>
    </source>
</evidence>
<organism evidence="3 4">
    <name type="scientific">Streptomyces nojiriensis</name>
    <dbReference type="NCBI Taxonomy" id="66374"/>
    <lineage>
        <taxon>Bacteria</taxon>
        <taxon>Bacillati</taxon>
        <taxon>Actinomycetota</taxon>
        <taxon>Actinomycetes</taxon>
        <taxon>Kitasatosporales</taxon>
        <taxon>Streptomycetaceae</taxon>
        <taxon>Streptomyces</taxon>
    </lineage>
</organism>
<gene>
    <name evidence="3" type="ORF">Snoj_71620</name>
</gene>
<dbReference type="Gene3D" id="3.40.50.720">
    <property type="entry name" value="NAD(P)-binding Rossmann-like Domain"/>
    <property type="match status" value="1"/>
</dbReference>
<dbReference type="Pfam" id="PF03807">
    <property type="entry name" value="F420_oxidored"/>
    <property type="match status" value="1"/>
</dbReference>
<comment type="caution">
    <text evidence="3">The sequence shown here is derived from an EMBL/GenBank/DDBJ whole genome shotgun (WGS) entry which is preliminary data.</text>
</comment>
<accession>A0ABQ3SYM9</accession>
<dbReference type="Proteomes" id="UP000613974">
    <property type="component" value="Unassembled WGS sequence"/>
</dbReference>
<dbReference type="RefSeq" id="WP_189738478.1">
    <property type="nucleotide sequence ID" value="NZ_BMRL01000006.1"/>
</dbReference>
<evidence type="ECO:0000259" key="2">
    <source>
        <dbReference type="Pfam" id="PF03807"/>
    </source>
</evidence>
<dbReference type="PANTHER" id="PTHR14239">
    <property type="entry name" value="DUDULIN-RELATED"/>
    <property type="match status" value="1"/>
</dbReference>
<protein>
    <submittedName>
        <fullName evidence="3">Dinucleotide-binding protein</fullName>
    </submittedName>
</protein>
<dbReference type="EMBL" id="BNEC01000005">
    <property type="protein sequence ID" value="GHI73244.1"/>
    <property type="molecule type" value="Genomic_DNA"/>
</dbReference>
<evidence type="ECO:0000313" key="3">
    <source>
        <dbReference type="EMBL" id="GHI73244.1"/>
    </source>
</evidence>
<evidence type="ECO:0000313" key="4">
    <source>
        <dbReference type="Proteomes" id="UP000613974"/>
    </source>
</evidence>
<dbReference type="InterPro" id="IPR028939">
    <property type="entry name" value="P5C_Rdtase_cat_N"/>
</dbReference>
<reference evidence="4" key="1">
    <citation type="submission" date="2023-07" db="EMBL/GenBank/DDBJ databases">
        <title>Whole genome shotgun sequence of Streptomyces nojiriensis NBRC 13794.</title>
        <authorList>
            <person name="Komaki H."/>
            <person name="Tamura T."/>
        </authorList>
    </citation>
    <scope>NUCLEOTIDE SEQUENCE [LARGE SCALE GENOMIC DNA]</scope>
    <source>
        <strain evidence="4">NBRC 13794</strain>
    </source>
</reference>
<proteinExistence type="predicted"/>
<dbReference type="InterPro" id="IPR036291">
    <property type="entry name" value="NAD(P)-bd_dom_sf"/>
</dbReference>
<feature type="domain" description="Pyrroline-5-carboxylate reductase catalytic N-terminal" evidence="2">
    <location>
        <begin position="9"/>
        <end position="100"/>
    </location>
</feature>
<keyword evidence="1" id="KW-0560">Oxidoreductase</keyword>
<dbReference type="InterPro" id="IPR051267">
    <property type="entry name" value="STEAP_metalloreductase"/>
</dbReference>
<keyword evidence="4" id="KW-1185">Reference proteome</keyword>